<dbReference type="EMBL" id="BOMY01000022">
    <property type="protein sequence ID" value="GIF20567.1"/>
    <property type="molecule type" value="Genomic_DNA"/>
</dbReference>
<evidence type="ECO:0000313" key="1">
    <source>
        <dbReference type="EMBL" id="GIF20567.1"/>
    </source>
</evidence>
<accession>A0A919NMK0</accession>
<reference evidence="1" key="1">
    <citation type="submission" date="2021-01" db="EMBL/GenBank/DDBJ databases">
        <title>Whole genome shotgun sequence of Actinoplanes tereljensis NBRC 105297.</title>
        <authorList>
            <person name="Komaki H."/>
            <person name="Tamura T."/>
        </authorList>
    </citation>
    <scope>NUCLEOTIDE SEQUENCE</scope>
    <source>
        <strain evidence="1">NBRC 105297</strain>
    </source>
</reference>
<gene>
    <name evidence="1" type="ORF">Ate02nite_32970</name>
</gene>
<dbReference type="RefSeq" id="WP_203806305.1">
    <property type="nucleotide sequence ID" value="NZ_BOMY01000022.1"/>
</dbReference>
<evidence type="ECO:0008006" key="3">
    <source>
        <dbReference type="Google" id="ProtNLM"/>
    </source>
</evidence>
<dbReference type="Proteomes" id="UP000623608">
    <property type="component" value="Unassembled WGS sequence"/>
</dbReference>
<name>A0A919NMK0_9ACTN</name>
<sequence length="108" mass="12292">MGAVAERVMFVQLKSGFGSDLGSAWISRVGFSKSWQTAYWRGKTLRRSQGFDANFYDVDTGEEYWLSGPHRDRADTRYSRVQAEVDDDVRQVYDAFLRGGSLPGRERG</sequence>
<protein>
    <recommendedName>
        <fullName evidence="3">1-deoxy-D-xylulose-5-phosphate synthase</fullName>
    </recommendedName>
</protein>
<organism evidence="1 2">
    <name type="scientific">Paractinoplanes tereljensis</name>
    <dbReference type="NCBI Taxonomy" id="571912"/>
    <lineage>
        <taxon>Bacteria</taxon>
        <taxon>Bacillati</taxon>
        <taxon>Actinomycetota</taxon>
        <taxon>Actinomycetes</taxon>
        <taxon>Micromonosporales</taxon>
        <taxon>Micromonosporaceae</taxon>
        <taxon>Paractinoplanes</taxon>
    </lineage>
</organism>
<proteinExistence type="predicted"/>
<comment type="caution">
    <text evidence="1">The sequence shown here is derived from an EMBL/GenBank/DDBJ whole genome shotgun (WGS) entry which is preliminary data.</text>
</comment>
<keyword evidence="2" id="KW-1185">Reference proteome</keyword>
<dbReference type="AlphaFoldDB" id="A0A919NMK0"/>
<evidence type="ECO:0000313" key="2">
    <source>
        <dbReference type="Proteomes" id="UP000623608"/>
    </source>
</evidence>